<keyword evidence="12" id="KW-0325">Glycoprotein</keyword>
<keyword evidence="3" id="KW-0813">Transport</keyword>
<dbReference type="Proteomes" id="UP001208570">
    <property type="component" value="Unassembled WGS sequence"/>
</dbReference>
<name>A0AAD9N4V8_9ANNE</name>
<comment type="caution">
    <text evidence="17">The sequence shown here is derived from an EMBL/GenBank/DDBJ whole genome shotgun (WGS) entry which is preliminary data.</text>
</comment>
<comment type="similarity">
    <text evidence="14">Belongs to the amino acid/polyamine transporter 2 family. SLC38A9 subfamily.</text>
</comment>
<dbReference type="AlphaFoldDB" id="A0AAD9N4V8"/>
<organism evidence="17 18">
    <name type="scientific">Paralvinella palmiformis</name>
    <dbReference type="NCBI Taxonomy" id="53620"/>
    <lineage>
        <taxon>Eukaryota</taxon>
        <taxon>Metazoa</taxon>
        <taxon>Spiralia</taxon>
        <taxon>Lophotrochozoa</taxon>
        <taxon>Annelida</taxon>
        <taxon>Polychaeta</taxon>
        <taxon>Sedentaria</taxon>
        <taxon>Canalipalpata</taxon>
        <taxon>Terebellida</taxon>
        <taxon>Terebelliformia</taxon>
        <taxon>Alvinellidae</taxon>
        <taxon>Paralvinella</taxon>
    </lineage>
</organism>
<evidence type="ECO:0000259" key="16">
    <source>
        <dbReference type="Pfam" id="PF01490"/>
    </source>
</evidence>
<feature type="domain" description="Amino acid transporter transmembrane" evidence="16">
    <location>
        <begin position="295"/>
        <end position="557"/>
    </location>
</feature>
<evidence type="ECO:0000256" key="10">
    <source>
        <dbReference type="ARBA" id="ARBA00023136"/>
    </source>
</evidence>
<evidence type="ECO:0000256" key="15">
    <source>
        <dbReference type="SAM" id="Phobius"/>
    </source>
</evidence>
<feature type="transmembrane region" description="Helical" evidence="15">
    <location>
        <begin position="107"/>
        <end position="126"/>
    </location>
</feature>
<evidence type="ECO:0000256" key="11">
    <source>
        <dbReference type="ARBA" id="ARBA00023157"/>
    </source>
</evidence>
<proteinExistence type="inferred from homology"/>
<feature type="transmembrane region" description="Helical" evidence="15">
    <location>
        <begin position="439"/>
        <end position="462"/>
    </location>
</feature>
<feature type="domain" description="Amino acid transporter transmembrane" evidence="16">
    <location>
        <begin position="104"/>
        <end position="227"/>
    </location>
</feature>
<evidence type="ECO:0000256" key="13">
    <source>
        <dbReference type="ARBA" id="ARBA00023228"/>
    </source>
</evidence>
<evidence type="ECO:0000256" key="12">
    <source>
        <dbReference type="ARBA" id="ARBA00023180"/>
    </source>
</evidence>
<feature type="transmembrane region" description="Helical" evidence="15">
    <location>
        <begin position="396"/>
        <end position="419"/>
    </location>
</feature>
<feature type="transmembrane region" description="Helical" evidence="15">
    <location>
        <begin position="361"/>
        <end position="384"/>
    </location>
</feature>
<evidence type="ECO:0000256" key="9">
    <source>
        <dbReference type="ARBA" id="ARBA00023053"/>
    </source>
</evidence>
<keyword evidence="7" id="KW-0029">Amino-acid transport</keyword>
<dbReference type="GO" id="GO:0005765">
    <property type="term" value="C:lysosomal membrane"/>
    <property type="evidence" value="ECO:0007669"/>
    <property type="project" value="UniProtKB-SubCell"/>
</dbReference>
<dbReference type="PANTHER" id="PTHR22950:SF244">
    <property type="entry name" value="NEUTRAL AMINO ACID TRANSPORTER 9"/>
    <property type="match status" value="1"/>
</dbReference>
<evidence type="ECO:0000256" key="14">
    <source>
        <dbReference type="ARBA" id="ARBA00038442"/>
    </source>
</evidence>
<dbReference type="GO" id="GO:0046872">
    <property type="term" value="F:metal ion binding"/>
    <property type="evidence" value="ECO:0007669"/>
    <property type="project" value="UniProtKB-KW"/>
</dbReference>
<sequence length="562" mass="63512">MSINNADESTGLLGEHVVSSYSDLSPIVREDDEGITIRRPVHYHSDVTTGQQPERHGHIRATINRLNYYSRLDPRRNSTLIMPNHVVPSEYFLVIPFRQDGGKQSSLVTIFSIWNTMVGTSILSMPWALEQAGFACGISLMCLMAAITLYTAYRVMKSPELAGVHCHGDSGVEFSDIAKIYLGKWGEYTSVIFSLITLLGAAIVYWVLMSNFLYHSVTFIYNQVTDGHNASKPHPLSNISHHDVCCPNPRKSSLEYFVDHSNHQDPTLAVIELSLLGNQSASASLFHRIWVQNETVPFFLVLILGPIINLKSPTFFTKFNSLGTISVLYIMVLVAYKASQWRIHINFQNSKSPFYVPEFKWTFPALTGVLSLAMFIHNCVLSIVKNQRYPENNGRDLSIAYLCVSVTYIFVGIVFYISFPLPKSCIEDNLLNNFYNSDILAFTGRLFLFFQMVTVFPLILYICRVQVFSAVFNVIYPGLFWVLLLNTVVISLSIVFAVFLPQIGTIIRYSGALCGFIYIFTLPSLVYLMSLYSNRSVQWPVVLIHVFVMVLGLANFISQFFI</sequence>
<evidence type="ECO:0000256" key="5">
    <source>
        <dbReference type="ARBA" id="ARBA00022723"/>
    </source>
</evidence>
<feature type="transmembrane region" description="Helical" evidence="15">
    <location>
        <begin position="188"/>
        <end position="208"/>
    </location>
</feature>
<evidence type="ECO:0000256" key="1">
    <source>
        <dbReference type="ARBA" id="ARBA00004107"/>
    </source>
</evidence>
<feature type="transmembrane region" description="Helical" evidence="15">
    <location>
        <begin position="541"/>
        <end position="561"/>
    </location>
</feature>
<evidence type="ECO:0000256" key="6">
    <source>
        <dbReference type="ARBA" id="ARBA00022753"/>
    </source>
</evidence>
<keyword evidence="9" id="KW-0915">Sodium</keyword>
<keyword evidence="10 15" id="KW-0472">Membrane</keyword>
<accession>A0AAD9N4V8</accession>
<evidence type="ECO:0000256" key="7">
    <source>
        <dbReference type="ARBA" id="ARBA00022970"/>
    </source>
</evidence>
<keyword evidence="11" id="KW-1015">Disulfide bond</keyword>
<dbReference type="Pfam" id="PF01490">
    <property type="entry name" value="Aa_trans"/>
    <property type="match status" value="2"/>
</dbReference>
<keyword evidence="4 15" id="KW-0812">Transmembrane</keyword>
<dbReference type="InterPro" id="IPR013057">
    <property type="entry name" value="AA_transpt_TM"/>
</dbReference>
<evidence type="ECO:0000313" key="17">
    <source>
        <dbReference type="EMBL" id="KAK2157177.1"/>
    </source>
</evidence>
<keyword evidence="5" id="KW-0479">Metal-binding</keyword>
<feature type="transmembrane region" description="Helical" evidence="15">
    <location>
        <begin position="322"/>
        <end position="341"/>
    </location>
</feature>
<keyword evidence="18" id="KW-1185">Reference proteome</keyword>
<evidence type="ECO:0000256" key="3">
    <source>
        <dbReference type="ARBA" id="ARBA00022448"/>
    </source>
</evidence>
<evidence type="ECO:0000256" key="2">
    <source>
        <dbReference type="ARBA" id="ARBA00004155"/>
    </source>
</evidence>
<evidence type="ECO:0000256" key="8">
    <source>
        <dbReference type="ARBA" id="ARBA00022989"/>
    </source>
</evidence>
<keyword evidence="8 15" id="KW-1133">Transmembrane helix</keyword>
<feature type="transmembrane region" description="Helical" evidence="15">
    <location>
        <begin position="506"/>
        <end position="529"/>
    </location>
</feature>
<feature type="transmembrane region" description="Helical" evidence="15">
    <location>
        <begin position="132"/>
        <end position="153"/>
    </location>
</feature>
<comment type="subcellular location">
    <subcellularLocation>
        <location evidence="1">Late endosome membrane</location>
        <topology evidence="1">Multi-pass membrane protein</topology>
    </subcellularLocation>
    <subcellularLocation>
        <location evidence="2">Lysosome membrane</location>
        <topology evidence="2">Multi-pass membrane protein</topology>
    </subcellularLocation>
</comment>
<gene>
    <name evidence="17" type="ORF">LSH36_196g03032</name>
</gene>
<evidence type="ECO:0000313" key="18">
    <source>
        <dbReference type="Proteomes" id="UP001208570"/>
    </source>
</evidence>
<dbReference type="EMBL" id="JAODUP010000196">
    <property type="protein sequence ID" value="KAK2157177.1"/>
    <property type="molecule type" value="Genomic_DNA"/>
</dbReference>
<keyword evidence="13" id="KW-0458">Lysosome</keyword>
<feature type="transmembrane region" description="Helical" evidence="15">
    <location>
        <begin position="474"/>
        <end position="500"/>
    </location>
</feature>
<protein>
    <recommendedName>
        <fullName evidence="16">Amino acid transporter transmembrane domain-containing protein</fullName>
    </recommendedName>
</protein>
<dbReference type="GO" id="GO:0015179">
    <property type="term" value="F:L-amino acid transmembrane transporter activity"/>
    <property type="evidence" value="ECO:0007669"/>
    <property type="project" value="TreeGrafter"/>
</dbReference>
<keyword evidence="6" id="KW-0967">Endosome</keyword>
<feature type="transmembrane region" description="Helical" evidence="15">
    <location>
        <begin position="289"/>
        <end position="310"/>
    </location>
</feature>
<dbReference type="GO" id="GO:0031902">
    <property type="term" value="C:late endosome membrane"/>
    <property type="evidence" value="ECO:0007669"/>
    <property type="project" value="UniProtKB-SubCell"/>
</dbReference>
<dbReference type="PANTHER" id="PTHR22950">
    <property type="entry name" value="AMINO ACID TRANSPORTER"/>
    <property type="match status" value="1"/>
</dbReference>
<reference evidence="17" key="1">
    <citation type="journal article" date="2023" name="Mol. Biol. Evol.">
        <title>Third-Generation Sequencing Reveals the Adaptive Role of the Epigenome in Three Deep-Sea Polychaetes.</title>
        <authorList>
            <person name="Perez M."/>
            <person name="Aroh O."/>
            <person name="Sun Y."/>
            <person name="Lan Y."/>
            <person name="Juniper S.K."/>
            <person name="Young C.R."/>
            <person name="Angers B."/>
            <person name="Qian P.Y."/>
        </authorList>
    </citation>
    <scope>NUCLEOTIDE SEQUENCE</scope>
    <source>
        <strain evidence="17">P08H-3</strain>
    </source>
</reference>
<evidence type="ECO:0000256" key="4">
    <source>
        <dbReference type="ARBA" id="ARBA00022692"/>
    </source>
</evidence>